<protein>
    <submittedName>
        <fullName evidence="1">Uncharacterized protein</fullName>
    </submittedName>
</protein>
<name>M7YI19_TRIUA</name>
<accession>M7YI19</accession>
<dbReference type="AlphaFoldDB" id="M7YI19"/>
<proteinExistence type="predicted"/>
<reference evidence="1" key="1">
    <citation type="journal article" date="2013" name="Nature">
        <title>Draft genome of the wheat A-genome progenitor Triticum urartu.</title>
        <authorList>
            <person name="Ling H.Q."/>
            <person name="Zhao S."/>
            <person name="Liu D."/>
            <person name="Wang J."/>
            <person name="Sun H."/>
            <person name="Zhang C."/>
            <person name="Fan H."/>
            <person name="Li D."/>
            <person name="Dong L."/>
            <person name="Tao Y."/>
            <person name="Gao C."/>
            <person name="Wu H."/>
            <person name="Li Y."/>
            <person name="Cui Y."/>
            <person name="Guo X."/>
            <person name="Zheng S."/>
            <person name="Wang B."/>
            <person name="Yu K."/>
            <person name="Liang Q."/>
            <person name="Yang W."/>
            <person name="Lou X."/>
            <person name="Chen J."/>
            <person name="Feng M."/>
            <person name="Jian J."/>
            <person name="Zhang X."/>
            <person name="Luo G."/>
            <person name="Jiang Y."/>
            <person name="Liu J."/>
            <person name="Wang Z."/>
            <person name="Sha Y."/>
            <person name="Zhang B."/>
            <person name="Wu H."/>
            <person name="Tang D."/>
            <person name="Shen Q."/>
            <person name="Xue P."/>
            <person name="Zou S."/>
            <person name="Wang X."/>
            <person name="Liu X."/>
            <person name="Wang F."/>
            <person name="Yang Y."/>
            <person name="An X."/>
            <person name="Dong Z."/>
            <person name="Zhang K."/>
            <person name="Zhang X."/>
            <person name="Luo M.C."/>
            <person name="Dvorak J."/>
            <person name="Tong Y."/>
            <person name="Wang J."/>
            <person name="Yang H."/>
            <person name="Li Z."/>
            <person name="Wang D."/>
            <person name="Zhang A."/>
            <person name="Wang J."/>
        </authorList>
    </citation>
    <scope>NUCLEOTIDE SEQUENCE</scope>
</reference>
<sequence length="149" mass="16504">MAVAMYTANHKASGNLGVGDETDVWARWQMPTHQPLCVGMRYGYSVSNPRRGSEIRSGIEPKGLCGYMRSTEEYRAQLSDQIVADLVAAPHQPAAYMHRRARSGEPMEEWRRGRELARNGRVEQQAWSGHARVNTGGAAVATSRSECLS</sequence>
<evidence type="ECO:0000313" key="1">
    <source>
        <dbReference type="EMBL" id="EMS46862.1"/>
    </source>
</evidence>
<gene>
    <name evidence="1" type="ORF">TRIUR3_30470</name>
</gene>
<dbReference type="EMBL" id="KD268839">
    <property type="protein sequence ID" value="EMS46862.1"/>
    <property type="molecule type" value="Genomic_DNA"/>
</dbReference>
<organism evidence="1">
    <name type="scientific">Triticum urartu</name>
    <name type="common">Red wild einkorn</name>
    <name type="synonym">Crithodium urartu</name>
    <dbReference type="NCBI Taxonomy" id="4572"/>
    <lineage>
        <taxon>Eukaryota</taxon>
        <taxon>Viridiplantae</taxon>
        <taxon>Streptophyta</taxon>
        <taxon>Embryophyta</taxon>
        <taxon>Tracheophyta</taxon>
        <taxon>Spermatophyta</taxon>
        <taxon>Magnoliopsida</taxon>
        <taxon>Liliopsida</taxon>
        <taxon>Poales</taxon>
        <taxon>Poaceae</taxon>
        <taxon>BOP clade</taxon>
        <taxon>Pooideae</taxon>
        <taxon>Triticodae</taxon>
        <taxon>Triticeae</taxon>
        <taxon>Triticinae</taxon>
        <taxon>Triticum</taxon>
    </lineage>
</organism>